<evidence type="ECO:0000256" key="1">
    <source>
        <dbReference type="SAM" id="MobiDB-lite"/>
    </source>
</evidence>
<proteinExistence type="predicted"/>
<evidence type="ECO:0008006" key="4">
    <source>
        <dbReference type="Google" id="ProtNLM"/>
    </source>
</evidence>
<dbReference type="AlphaFoldDB" id="A0A6H5ICW6"/>
<evidence type="ECO:0000313" key="2">
    <source>
        <dbReference type="EMBL" id="CAB0034376.1"/>
    </source>
</evidence>
<organism evidence="2 3">
    <name type="scientific">Trichogramma brassicae</name>
    <dbReference type="NCBI Taxonomy" id="86971"/>
    <lineage>
        <taxon>Eukaryota</taxon>
        <taxon>Metazoa</taxon>
        <taxon>Ecdysozoa</taxon>
        <taxon>Arthropoda</taxon>
        <taxon>Hexapoda</taxon>
        <taxon>Insecta</taxon>
        <taxon>Pterygota</taxon>
        <taxon>Neoptera</taxon>
        <taxon>Endopterygota</taxon>
        <taxon>Hymenoptera</taxon>
        <taxon>Apocrita</taxon>
        <taxon>Proctotrupomorpha</taxon>
        <taxon>Chalcidoidea</taxon>
        <taxon>Trichogrammatidae</taxon>
        <taxon>Trichogramma</taxon>
    </lineage>
</organism>
<evidence type="ECO:0000313" key="3">
    <source>
        <dbReference type="Proteomes" id="UP000479190"/>
    </source>
</evidence>
<name>A0A6H5ICW6_9HYME</name>
<sequence length="537" mass="61245">MAGRKHLRKYTCKYERPQMYAPRHQHTRAGSKRQRAHTQMPQHCVRTHGHGNADTRNTIAQGTRKRLEFIGSRAWFLLVSCDSDIGFNRRFARALSEQNGRSTRRSASPGRSLEGLQKKYVKNPLKERRTIGWFKTQLEQLERQWNEFQQGHRNVCKVKAEFAEDPYFKEDVYSVVYMQYSLVKTDIMDALNPGRSQTSLQADAQYQDIGIDTPRYKAPLPTIDLPQFSGDQLEWETFKGMFIVLVHDVPSLPPILKLQYLIRSLTGEAANRLKNVQITAENYDGAWQAILDRYDNKKVLLSTHMSHVISCPAMQKKSIEELRRVLDVIRESKQALDNLKIEPEHMGELWLIHHTVNKLDQATRLDWERQVDETDGFLKYSQLMAFLERSIRVSEAAATTSSGSVGYNSNINNKFTKNAPNRHNKQIAVHTTSAQAASKPGARACVLCRGSHALYSCHKFAALSQPQRFELCKREKLCLNCLSSSHYAGDCRSERRCVVCQGLHHTKLHADSQAHRGSASVEDGGGSARRGSTDRQH</sequence>
<dbReference type="InterPro" id="IPR005312">
    <property type="entry name" value="DUF1759"/>
</dbReference>
<protein>
    <recommendedName>
        <fullName evidence="4">Peptidase aspartic putative domain-containing protein</fullName>
    </recommendedName>
</protein>
<accession>A0A6H5ICW6</accession>
<keyword evidence="3" id="KW-1185">Reference proteome</keyword>
<gene>
    <name evidence="2" type="ORF">TBRA_LOCUS6274</name>
</gene>
<dbReference type="PANTHER" id="PTHR47331">
    <property type="entry name" value="PHD-TYPE DOMAIN-CONTAINING PROTEIN"/>
    <property type="match status" value="1"/>
</dbReference>
<feature type="region of interest" description="Disordered" evidence="1">
    <location>
        <begin position="511"/>
        <end position="537"/>
    </location>
</feature>
<dbReference type="OrthoDB" id="7553034at2759"/>
<dbReference type="Proteomes" id="UP000479190">
    <property type="component" value="Unassembled WGS sequence"/>
</dbReference>
<dbReference type="EMBL" id="CADCXV010000740">
    <property type="protein sequence ID" value="CAB0034376.1"/>
    <property type="molecule type" value="Genomic_DNA"/>
</dbReference>
<feature type="non-terminal residue" evidence="2">
    <location>
        <position position="537"/>
    </location>
</feature>
<reference evidence="2 3" key="1">
    <citation type="submission" date="2020-02" db="EMBL/GenBank/DDBJ databases">
        <authorList>
            <person name="Ferguson B K."/>
        </authorList>
    </citation>
    <scope>NUCLEOTIDE SEQUENCE [LARGE SCALE GENOMIC DNA]</scope>
</reference>
<dbReference type="PANTHER" id="PTHR47331:SF5">
    <property type="entry name" value="RIBONUCLEASE H"/>
    <property type="match status" value="1"/>
</dbReference>
<dbReference type="Pfam" id="PF03564">
    <property type="entry name" value="DUF1759"/>
    <property type="match status" value="1"/>
</dbReference>